<dbReference type="AlphaFoldDB" id="A0AAE8FVY2"/>
<comment type="caution">
    <text evidence="2">The sequence shown here is derived from an EMBL/GenBank/DDBJ whole genome shotgun (WGS) entry which is preliminary data.</text>
</comment>
<feature type="transmembrane region" description="Helical" evidence="1">
    <location>
        <begin position="12"/>
        <end position="31"/>
    </location>
</feature>
<evidence type="ECO:0000256" key="1">
    <source>
        <dbReference type="SAM" id="Phobius"/>
    </source>
</evidence>
<proteinExistence type="predicted"/>
<accession>A0AAE8FVY2</accession>
<reference evidence="2 3" key="1">
    <citation type="submission" date="2018-11" db="EMBL/GenBank/DDBJ databases">
        <title>Species Designations Belie Phenotypic and Genotypic Heterogeneity in Oral Streptococci.</title>
        <authorList>
            <person name="Velsko I."/>
        </authorList>
    </citation>
    <scope>NUCLEOTIDE SEQUENCE [LARGE SCALE GENOMIC DNA]</scope>
    <source>
        <strain evidence="2 3">KLC04</strain>
    </source>
</reference>
<gene>
    <name evidence="2" type="ORF">D8888_10280</name>
</gene>
<keyword evidence="1" id="KW-0812">Transmembrane</keyword>
<keyword evidence="1" id="KW-0472">Membrane</keyword>
<keyword evidence="1" id="KW-1133">Transmembrane helix</keyword>
<dbReference type="Proteomes" id="UP000272846">
    <property type="component" value="Unassembled WGS sequence"/>
</dbReference>
<organism evidence="2 3">
    <name type="scientific">Streptococcus sanguinis</name>
    <dbReference type="NCBI Taxonomy" id="1305"/>
    <lineage>
        <taxon>Bacteria</taxon>
        <taxon>Bacillati</taxon>
        <taxon>Bacillota</taxon>
        <taxon>Bacilli</taxon>
        <taxon>Lactobacillales</taxon>
        <taxon>Streptococcaceae</taxon>
        <taxon>Streptococcus</taxon>
    </lineage>
</organism>
<dbReference type="EMBL" id="RJMK01000007">
    <property type="protein sequence ID" value="RSI07003.1"/>
    <property type="molecule type" value="Genomic_DNA"/>
</dbReference>
<sequence length="33" mass="3952">MNKSIYGNFSLLLDVFVRIVEFLMLSDYILWNP</sequence>
<protein>
    <submittedName>
        <fullName evidence="2">Uncharacterized protein</fullName>
    </submittedName>
</protein>
<name>A0AAE8FVY2_STRSA</name>
<evidence type="ECO:0000313" key="3">
    <source>
        <dbReference type="Proteomes" id="UP000272846"/>
    </source>
</evidence>
<evidence type="ECO:0000313" key="2">
    <source>
        <dbReference type="EMBL" id="RSI07003.1"/>
    </source>
</evidence>